<feature type="region of interest" description="Disordered" evidence="1">
    <location>
        <begin position="206"/>
        <end position="285"/>
    </location>
</feature>
<proteinExistence type="predicted"/>
<feature type="compositionally biased region" description="Low complexity" evidence="1">
    <location>
        <begin position="218"/>
        <end position="233"/>
    </location>
</feature>
<sequence>MAWFRSNVNQFAQGDEQDPIYNGFLFNRQHQRNPGPSGLFLQNQFIPPTSLHLPQPSALTPASEIPSTSSVVQSPSSEILSTSQSSNAAQGRGNHWSSTETRTLIFSYREHAEALARAKSPQRKKAIWQTILQAFKESCQDNGIESEKTLTQLKEKWKSLVDKYKKIKDNNKATGRGRESFEFFEELDSFLGCRDKISPRYMCETDIFTDSPDRDSSTGESTSTSTSARSSNSDGEEADDDKSTQAKTREDPPKKGGKHKAEKKREQTGPNPRKMEKRKKTDERESLIELLQGQQEMMMKAEERDRLAMQELMKFEMEAEKRHQDFTLAALKELGNIFNKKD</sequence>
<dbReference type="AlphaFoldDB" id="A0AAD9PUU2"/>
<feature type="compositionally biased region" description="Basic and acidic residues" evidence="1">
    <location>
        <begin position="241"/>
        <end position="254"/>
    </location>
</feature>
<feature type="compositionally biased region" description="Polar residues" evidence="1">
    <location>
        <begin position="78"/>
        <end position="96"/>
    </location>
</feature>
<dbReference type="Proteomes" id="UP001249851">
    <property type="component" value="Unassembled WGS sequence"/>
</dbReference>
<keyword evidence="4" id="KW-1185">Reference proteome</keyword>
<dbReference type="EMBL" id="JARQWQ010000125">
    <property type="protein sequence ID" value="KAK2549507.1"/>
    <property type="molecule type" value="Genomic_DNA"/>
</dbReference>
<feature type="region of interest" description="Disordered" evidence="1">
    <location>
        <begin position="51"/>
        <end position="96"/>
    </location>
</feature>
<name>A0AAD9PUU2_ACRCE</name>
<gene>
    <name evidence="3" type="ORF">P5673_030051</name>
</gene>
<dbReference type="Pfam" id="PF13837">
    <property type="entry name" value="Myb_DNA-bind_4"/>
    <property type="match status" value="1"/>
</dbReference>
<dbReference type="PANTHER" id="PTHR31307:SF4">
    <property type="entry name" value="TRIHELIX TRANSCRIPTION FACTOR ASIL2"/>
    <property type="match status" value="1"/>
</dbReference>
<dbReference type="InterPro" id="IPR044823">
    <property type="entry name" value="ASIL1/2-like"/>
</dbReference>
<protein>
    <recommendedName>
        <fullName evidence="2">Myb/SANT-like DNA-binding domain-containing protein</fullName>
    </recommendedName>
</protein>
<dbReference type="PANTHER" id="PTHR31307">
    <property type="entry name" value="TRIHELIX TRANSCRIPTION FACTOR ASIL2"/>
    <property type="match status" value="1"/>
</dbReference>
<evidence type="ECO:0000259" key="2">
    <source>
        <dbReference type="Pfam" id="PF13837"/>
    </source>
</evidence>
<evidence type="ECO:0000313" key="4">
    <source>
        <dbReference type="Proteomes" id="UP001249851"/>
    </source>
</evidence>
<reference evidence="3" key="1">
    <citation type="journal article" date="2023" name="G3 (Bethesda)">
        <title>Whole genome assembly and annotation of the endangered Caribbean coral Acropora cervicornis.</title>
        <authorList>
            <person name="Selwyn J.D."/>
            <person name="Vollmer S.V."/>
        </authorList>
    </citation>
    <scope>NUCLEOTIDE SEQUENCE</scope>
    <source>
        <strain evidence="3">K2</strain>
    </source>
</reference>
<dbReference type="Gene3D" id="1.10.10.60">
    <property type="entry name" value="Homeodomain-like"/>
    <property type="match status" value="1"/>
</dbReference>
<organism evidence="3 4">
    <name type="scientific">Acropora cervicornis</name>
    <name type="common">Staghorn coral</name>
    <dbReference type="NCBI Taxonomy" id="6130"/>
    <lineage>
        <taxon>Eukaryota</taxon>
        <taxon>Metazoa</taxon>
        <taxon>Cnidaria</taxon>
        <taxon>Anthozoa</taxon>
        <taxon>Hexacorallia</taxon>
        <taxon>Scleractinia</taxon>
        <taxon>Astrocoeniina</taxon>
        <taxon>Acroporidae</taxon>
        <taxon>Acropora</taxon>
    </lineage>
</organism>
<feature type="compositionally biased region" description="Low complexity" evidence="1">
    <location>
        <begin position="66"/>
        <end position="77"/>
    </location>
</feature>
<evidence type="ECO:0000256" key="1">
    <source>
        <dbReference type="SAM" id="MobiDB-lite"/>
    </source>
</evidence>
<reference evidence="3" key="2">
    <citation type="journal article" date="2023" name="Science">
        <title>Genomic signatures of disease resistance in endangered staghorn corals.</title>
        <authorList>
            <person name="Vollmer S.V."/>
            <person name="Selwyn J.D."/>
            <person name="Despard B.A."/>
            <person name="Roesel C.L."/>
        </authorList>
    </citation>
    <scope>NUCLEOTIDE SEQUENCE</scope>
    <source>
        <strain evidence="3">K2</strain>
    </source>
</reference>
<comment type="caution">
    <text evidence="3">The sequence shown here is derived from an EMBL/GenBank/DDBJ whole genome shotgun (WGS) entry which is preliminary data.</text>
</comment>
<evidence type="ECO:0000313" key="3">
    <source>
        <dbReference type="EMBL" id="KAK2549507.1"/>
    </source>
</evidence>
<accession>A0AAD9PUU2</accession>
<feature type="domain" description="Myb/SANT-like DNA-binding" evidence="2">
    <location>
        <begin position="94"/>
        <end position="189"/>
    </location>
</feature>
<dbReference type="InterPro" id="IPR044822">
    <property type="entry name" value="Myb_DNA-bind_4"/>
</dbReference>